<evidence type="ECO:0000259" key="4">
    <source>
        <dbReference type="PROSITE" id="PS50109"/>
    </source>
</evidence>
<dbReference type="SUPFAM" id="SSF55874">
    <property type="entry name" value="ATPase domain of HSP90 chaperone/DNA topoisomerase II/histidine kinase"/>
    <property type="match status" value="1"/>
</dbReference>
<evidence type="ECO:0000256" key="2">
    <source>
        <dbReference type="ARBA" id="ARBA00012438"/>
    </source>
</evidence>
<dbReference type="InterPro" id="IPR005467">
    <property type="entry name" value="His_kinase_dom"/>
</dbReference>
<comment type="catalytic activity">
    <reaction evidence="1">
        <text>ATP + protein L-histidine = ADP + protein N-phospho-L-histidine.</text>
        <dbReference type="EC" id="2.7.13.3"/>
    </reaction>
</comment>
<dbReference type="InterPro" id="IPR036890">
    <property type="entry name" value="HATPase_C_sf"/>
</dbReference>
<dbReference type="GO" id="GO:0016301">
    <property type="term" value="F:kinase activity"/>
    <property type="evidence" value="ECO:0007669"/>
    <property type="project" value="UniProtKB-KW"/>
</dbReference>
<gene>
    <name evidence="5" type="ORF">ABIF63_008655</name>
</gene>
<dbReference type="InterPro" id="IPR004358">
    <property type="entry name" value="Sig_transdc_His_kin-like_C"/>
</dbReference>
<organism evidence="5 6">
    <name type="scientific">Bradyrhizobium japonicum</name>
    <dbReference type="NCBI Taxonomy" id="375"/>
    <lineage>
        <taxon>Bacteria</taxon>
        <taxon>Pseudomonadati</taxon>
        <taxon>Pseudomonadota</taxon>
        <taxon>Alphaproteobacteria</taxon>
        <taxon>Hyphomicrobiales</taxon>
        <taxon>Nitrobacteraceae</taxon>
        <taxon>Bradyrhizobium</taxon>
    </lineage>
</organism>
<dbReference type="RefSeq" id="WP_354270436.1">
    <property type="nucleotide sequence ID" value="NZ_JBEPTQ010000002.1"/>
</dbReference>
<feature type="region of interest" description="Disordered" evidence="3">
    <location>
        <begin position="1"/>
        <end position="20"/>
    </location>
</feature>
<reference evidence="5 6" key="1">
    <citation type="submission" date="2024-06" db="EMBL/GenBank/DDBJ databases">
        <title>Genomic Encyclopedia of Type Strains, Phase V (KMG-V): Genome sequencing to study the core and pangenomes of soil and plant-associated prokaryotes.</title>
        <authorList>
            <person name="Whitman W."/>
        </authorList>
    </citation>
    <scope>NUCLEOTIDE SEQUENCE [LARGE SCALE GENOMIC DNA]</scope>
    <source>
        <strain evidence="5 6">USDA 160</strain>
    </source>
</reference>
<dbReference type="PRINTS" id="PR00344">
    <property type="entry name" value="BCTRLSENSOR"/>
</dbReference>
<dbReference type="Pfam" id="PF07568">
    <property type="entry name" value="HisKA_2"/>
    <property type="match status" value="1"/>
</dbReference>
<dbReference type="PANTHER" id="PTHR43065">
    <property type="entry name" value="SENSOR HISTIDINE KINASE"/>
    <property type="match status" value="1"/>
</dbReference>
<evidence type="ECO:0000313" key="5">
    <source>
        <dbReference type="EMBL" id="MET4724549.1"/>
    </source>
</evidence>
<evidence type="ECO:0000256" key="3">
    <source>
        <dbReference type="SAM" id="MobiDB-lite"/>
    </source>
</evidence>
<keyword evidence="5" id="KW-0808">Transferase</keyword>
<name>A0ABV2S5T6_BRAJP</name>
<evidence type="ECO:0000256" key="1">
    <source>
        <dbReference type="ARBA" id="ARBA00000085"/>
    </source>
</evidence>
<dbReference type="EC" id="2.7.13.3" evidence="2"/>
<dbReference type="PANTHER" id="PTHR43065:SF23">
    <property type="entry name" value="SENSOR HISTIDINE KINASE PDTAS"/>
    <property type="match status" value="1"/>
</dbReference>
<dbReference type="EMBL" id="JBEPTQ010000002">
    <property type="protein sequence ID" value="MET4724549.1"/>
    <property type="molecule type" value="Genomic_DNA"/>
</dbReference>
<proteinExistence type="predicted"/>
<dbReference type="InterPro" id="IPR003594">
    <property type="entry name" value="HATPase_dom"/>
</dbReference>
<dbReference type="InterPro" id="IPR011495">
    <property type="entry name" value="Sig_transdc_His_kin_sub2_dim/P"/>
</dbReference>
<comment type="caution">
    <text evidence="5">The sequence shown here is derived from an EMBL/GenBank/DDBJ whole genome shotgun (WGS) entry which is preliminary data.</text>
</comment>
<keyword evidence="6" id="KW-1185">Reference proteome</keyword>
<dbReference type="Gene3D" id="3.30.565.10">
    <property type="entry name" value="Histidine kinase-like ATPase, C-terminal domain"/>
    <property type="match status" value="1"/>
</dbReference>
<protein>
    <recommendedName>
        <fullName evidence="2">histidine kinase</fullName>
        <ecNumber evidence="2">2.7.13.3</ecNumber>
    </recommendedName>
</protein>
<keyword evidence="5" id="KW-0418">Kinase</keyword>
<dbReference type="Proteomes" id="UP001549291">
    <property type="component" value="Unassembled WGS sequence"/>
</dbReference>
<accession>A0ABV2S5T6</accession>
<dbReference type="SMART" id="SM00387">
    <property type="entry name" value="HATPase_c"/>
    <property type="match status" value="1"/>
</dbReference>
<evidence type="ECO:0000313" key="6">
    <source>
        <dbReference type="Proteomes" id="UP001549291"/>
    </source>
</evidence>
<dbReference type="PROSITE" id="PS50109">
    <property type="entry name" value="HIS_KIN"/>
    <property type="match status" value="1"/>
</dbReference>
<dbReference type="Pfam" id="PF02518">
    <property type="entry name" value="HATPase_c"/>
    <property type="match status" value="1"/>
</dbReference>
<sequence>MNSTFTTPGQEPVRPEPFRQPEDCPRAFCVAIEAGQKEVERLRHTEAELRAALAREKVLLDQKDELIRHKDLMSRESDHRLMNGLQMVASLLSLQSRETPNAKAADQLKIAANRVATIASVHKRLHALDHVGSVELKNYLESLCHDLRDILAGGHRNLAVEGITLEVPTTIGVPLGYIVSELVTNSAKHADGQITIRLGMSAGGYELSVSDDGPGFPKGFDPTKSKGLGMKIVSSLVNQIGGQTIFGANPSGQGARFTVRFTLDRRSASVAENPAPKDVLSGLGGQRLPASLNTRPMCPVCKHRMALARVSPGKRGFEERTFECSTCEHTEVVSFAVDPMKTDAVGWLAGELRPPR</sequence>
<feature type="domain" description="Histidine kinase" evidence="4">
    <location>
        <begin position="175"/>
        <end position="265"/>
    </location>
</feature>